<keyword evidence="2" id="KW-0028">Amino-acid biosynthesis</keyword>
<dbReference type="SMART" id="SM00917">
    <property type="entry name" value="LeuA_dimer"/>
    <property type="match status" value="1"/>
</dbReference>
<dbReference type="InterPro" id="IPR054691">
    <property type="entry name" value="LeuA/HCS_post-cat"/>
</dbReference>
<evidence type="ECO:0000313" key="6">
    <source>
        <dbReference type="EMBL" id="RZB29499.1"/>
    </source>
</evidence>
<dbReference type="PANTHER" id="PTHR42880">
    <property type="entry name" value="HOMOCITRATE SYNTHASE"/>
    <property type="match status" value="1"/>
</dbReference>
<gene>
    <name evidence="6" type="ORF">AEth_01134</name>
</gene>
<dbReference type="InterPro" id="IPR000891">
    <property type="entry name" value="PYR_CT"/>
</dbReference>
<evidence type="ECO:0000256" key="4">
    <source>
        <dbReference type="ARBA" id="ARBA00023304"/>
    </source>
</evidence>
<accession>A0A8B3S178</accession>
<evidence type="ECO:0000313" key="7">
    <source>
        <dbReference type="Proteomes" id="UP000291831"/>
    </source>
</evidence>
<dbReference type="SUPFAM" id="SSF51569">
    <property type="entry name" value="Aldolase"/>
    <property type="match status" value="1"/>
</dbReference>
<dbReference type="PROSITE" id="PS50991">
    <property type="entry name" value="PYR_CT"/>
    <property type="match status" value="1"/>
</dbReference>
<dbReference type="AlphaFoldDB" id="A0A8B3S178"/>
<sequence>MKAIKQITASNPGADICGLARVIKDDIDACIRCDVDMVHTFVSTSDVQRIYTIKKSQDEVCGMAVEAVQYIKDHGVKCMFSAMDATRTELSYLKRIFTEVESAGCDIINVPDTVGVIVPSEMYQLIRSLHSEIHTPLDVHCHNDFGLASANSLAACEAGASQVQVTVNGLGERAGNADLSQVVMSLQCMYDVRTSINTEYLFETSKMVEGLTGVKIPITMPVVGENAFAHESGIHTHGVLMQSDTFEPGIMTPEMVGQKRRIVLGKHAGRHAVDQTLKNAGIQPTEEQLKEIILRIKNIASKGKNVTDSDLFAVADTIMGKGLKREQAITLKEVSVMTGNIITPTAAVKAIIDGEEHIEANTGVGPVDAALGTLESMLGERFKVKIRDFKIAAISGGSDALAEVIIGVEDENGRTVTARAAREDIVMASVEAFVTGINRLLSIDR</sequence>
<evidence type="ECO:0000256" key="2">
    <source>
        <dbReference type="ARBA" id="ARBA00022605"/>
    </source>
</evidence>
<dbReference type="InterPro" id="IPR036230">
    <property type="entry name" value="LeuA_allosteric_dom_sf"/>
</dbReference>
<keyword evidence="3 6" id="KW-0808">Transferase</keyword>
<reference evidence="7" key="1">
    <citation type="submission" date="2019-01" db="EMBL/GenBank/DDBJ databases">
        <title>Anaerobic oxidation of ethane by archaea from a marine hydrocarbon seep.</title>
        <authorList>
            <person name="Musat F."/>
        </authorList>
    </citation>
    <scope>NUCLEOTIDE SEQUENCE [LARGE SCALE GENOMIC DNA]</scope>
</reference>
<dbReference type="Pfam" id="PF08502">
    <property type="entry name" value="LeuA_dimer"/>
    <property type="match status" value="1"/>
</dbReference>
<dbReference type="NCBIfam" id="NF002085">
    <property type="entry name" value="PRK00915.1-2"/>
    <property type="match status" value="1"/>
</dbReference>
<dbReference type="EMBL" id="RPGO01000026">
    <property type="protein sequence ID" value="RZB29499.1"/>
    <property type="molecule type" value="Genomic_DNA"/>
</dbReference>
<comment type="caution">
    <text evidence="6">The sequence shown here is derived from an EMBL/GenBank/DDBJ whole genome shotgun (WGS) entry which is preliminary data.</text>
</comment>
<dbReference type="Proteomes" id="UP000291831">
    <property type="component" value="Unassembled WGS sequence"/>
</dbReference>
<organism evidence="6 7">
    <name type="scientific">Candidatus Argoarchaeum ethanivorans</name>
    <dbReference type="NCBI Taxonomy" id="2608793"/>
    <lineage>
        <taxon>Archaea</taxon>
        <taxon>Methanobacteriati</taxon>
        <taxon>Methanobacteriota</taxon>
        <taxon>Stenosarchaea group</taxon>
        <taxon>Methanomicrobia</taxon>
        <taxon>Methanosarcinales</taxon>
        <taxon>Methanosarcinales incertae sedis</taxon>
        <taxon>GOM Arc I cluster</taxon>
        <taxon>Candidatus Argoarchaeum</taxon>
    </lineage>
</organism>
<proteinExistence type="inferred from homology"/>
<dbReference type="InterPro" id="IPR002034">
    <property type="entry name" value="AIPM/Hcit_synth_CS"/>
</dbReference>
<dbReference type="InterPro" id="IPR013709">
    <property type="entry name" value="2-isopropylmalate_synth_dimer"/>
</dbReference>
<dbReference type="Pfam" id="PF22617">
    <property type="entry name" value="HCS_D2"/>
    <property type="match status" value="1"/>
</dbReference>
<dbReference type="FunFam" id="3.30.160.270:FF:000003">
    <property type="entry name" value="2-isopropylmalate synthase"/>
    <property type="match status" value="1"/>
</dbReference>
<dbReference type="PROSITE" id="PS00816">
    <property type="entry name" value="AIPM_HOMOCIT_SYNTH_2"/>
    <property type="match status" value="1"/>
</dbReference>
<dbReference type="Pfam" id="PF00682">
    <property type="entry name" value="HMGL-like"/>
    <property type="match status" value="1"/>
</dbReference>
<dbReference type="Gene3D" id="3.30.160.270">
    <property type="match status" value="1"/>
</dbReference>
<name>A0A8B3S178_9EURY</name>
<dbReference type="SUPFAM" id="SSF110921">
    <property type="entry name" value="2-isopropylmalate synthase LeuA, allosteric (dimerisation) domain"/>
    <property type="match status" value="1"/>
</dbReference>
<dbReference type="GO" id="GO:0009098">
    <property type="term" value="P:L-leucine biosynthetic process"/>
    <property type="evidence" value="ECO:0007669"/>
    <property type="project" value="InterPro"/>
</dbReference>
<feature type="domain" description="Pyruvate carboxyltransferase" evidence="5">
    <location>
        <begin position="1"/>
        <end position="202"/>
    </location>
</feature>
<dbReference type="Gene3D" id="1.10.238.260">
    <property type="match status" value="1"/>
</dbReference>
<evidence type="ECO:0000256" key="1">
    <source>
        <dbReference type="ARBA" id="ARBA00006154"/>
    </source>
</evidence>
<evidence type="ECO:0000259" key="5">
    <source>
        <dbReference type="PROSITE" id="PS50991"/>
    </source>
</evidence>
<dbReference type="InterPro" id="IPR013785">
    <property type="entry name" value="Aldolase_TIM"/>
</dbReference>
<dbReference type="FunFam" id="1.10.238.260:FF:000001">
    <property type="entry name" value="2-isopropylmalate synthase"/>
    <property type="match status" value="1"/>
</dbReference>
<dbReference type="GO" id="GO:0003852">
    <property type="term" value="F:2-isopropylmalate synthase activity"/>
    <property type="evidence" value="ECO:0007669"/>
    <property type="project" value="UniProtKB-EC"/>
</dbReference>
<evidence type="ECO:0000256" key="3">
    <source>
        <dbReference type="ARBA" id="ARBA00022679"/>
    </source>
</evidence>
<protein>
    <submittedName>
        <fullName evidence="6">2-isopropylmalate synthase</fullName>
        <ecNumber evidence="6">2.3.3.13</ecNumber>
    </submittedName>
</protein>
<keyword evidence="6" id="KW-0012">Acyltransferase</keyword>
<dbReference type="PANTHER" id="PTHR42880:SF2">
    <property type="entry name" value="(R)-CITRAMALATE SYNTHASE CIMA"/>
    <property type="match status" value="1"/>
</dbReference>
<dbReference type="EC" id="2.3.3.13" evidence="6"/>
<keyword evidence="4" id="KW-0100">Branched-chain amino acid biosynthesis</keyword>
<comment type="similarity">
    <text evidence="1">Belongs to the alpha-IPM synthase/homocitrate synthase family.</text>
</comment>
<dbReference type="Gene3D" id="3.20.20.70">
    <property type="entry name" value="Aldolase class I"/>
    <property type="match status" value="1"/>
</dbReference>